<proteinExistence type="predicted"/>
<accession>A0A1E3M2K7</accession>
<evidence type="ECO:0000313" key="1">
    <source>
        <dbReference type="EMBL" id="APP31948.1"/>
    </source>
</evidence>
<organism evidence="1 2">
    <name type="scientific">Acinetobacter baumannii</name>
    <dbReference type="NCBI Taxonomy" id="470"/>
    <lineage>
        <taxon>Bacteria</taxon>
        <taxon>Pseudomonadati</taxon>
        <taxon>Pseudomonadota</taxon>
        <taxon>Gammaproteobacteria</taxon>
        <taxon>Moraxellales</taxon>
        <taxon>Moraxellaceae</taxon>
        <taxon>Acinetobacter</taxon>
        <taxon>Acinetobacter calcoaceticus/baumannii complex</taxon>
    </lineage>
</organism>
<protein>
    <submittedName>
        <fullName evidence="1">Uncharacterized protein</fullName>
    </submittedName>
</protein>
<dbReference type="RefSeq" id="WP_000498478.1">
    <property type="nucleotide sequence ID" value="NZ_AP022238.1"/>
</dbReference>
<sequence length="86" mass="9907">MFVYFTDGTCINDSEIYGVKAKYEQNKYVVEVTIKPTHVLATTPSVQFKKEVFDDPNLANQYLSHNFNMPPFFDAHNVMTIKKPIS</sequence>
<gene>
    <name evidence="1" type="ORF">AUO97_14425</name>
</gene>
<name>A0A1E3M2K7_ACIBA</name>
<dbReference type="AlphaFoldDB" id="A0A1E3M2K7"/>
<dbReference type="EMBL" id="CP018664">
    <property type="protein sequence ID" value="APP31948.1"/>
    <property type="molecule type" value="Genomic_DNA"/>
</dbReference>
<evidence type="ECO:0000313" key="2">
    <source>
        <dbReference type="Proteomes" id="UP000072389"/>
    </source>
</evidence>
<reference evidence="1 2" key="1">
    <citation type="journal article" date="2014" name="Antimicrob. Agents Chemother.">
        <title>Triclosan can select for an AdeIJK-overexpressing mutant of Acinetobacter baumannii ATCC 17978 that displays reduced susceptibility to multiple antibiotics.</title>
        <authorList>
            <person name="Fernando D.M."/>
            <person name="Xu W."/>
            <person name="Loewen P.C."/>
            <person name="Zhanel G.G."/>
            <person name="Kumar A."/>
        </authorList>
    </citation>
    <scope>NUCLEOTIDE SEQUENCE [LARGE SCALE GENOMIC DNA]</scope>
    <source>
        <strain evidence="1 2">ATCC 17978</strain>
    </source>
</reference>
<dbReference type="Proteomes" id="UP000072389">
    <property type="component" value="Chromosome"/>
</dbReference>